<dbReference type="OrthoDB" id="10003767at2759"/>
<reference evidence="2 3" key="1">
    <citation type="submission" date="2014-04" db="EMBL/GenBank/DDBJ databases">
        <authorList>
            <consortium name="DOE Joint Genome Institute"/>
            <person name="Kuo A."/>
            <person name="Gay G."/>
            <person name="Dore J."/>
            <person name="Kohler A."/>
            <person name="Nagy L.G."/>
            <person name="Floudas D."/>
            <person name="Copeland A."/>
            <person name="Barry K.W."/>
            <person name="Cichocki N."/>
            <person name="Veneault-Fourrey C."/>
            <person name="LaButti K."/>
            <person name="Lindquist E.A."/>
            <person name="Lipzen A."/>
            <person name="Lundell T."/>
            <person name="Morin E."/>
            <person name="Murat C."/>
            <person name="Sun H."/>
            <person name="Tunlid A."/>
            <person name="Henrissat B."/>
            <person name="Grigoriev I.V."/>
            <person name="Hibbett D.S."/>
            <person name="Martin F."/>
            <person name="Nordberg H.P."/>
            <person name="Cantor M.N."/>
            <person name="Hua S.X."/>
        </authorList>
    </citation>
    <scope>NUCLEOTIDE SEQUENCE [LARGE SCALE GENOMIC DNA]</scope>
    <source>
        <strain evidence="3">h7</strain>
    </source>
</reference>
<accession>A0A0C2XJX5</accession>
<proteinExistence type="predicted"/>
<dbReference type="EMBL" id="KN831793">
    <property type="protein sequence ID" value="KIM38058.1"/>
    <property type="molecule type" value="Genomic_DNA"/>
</dbReference>
<name>A0A0C2XJX5_HEBCY</name>
<keyword evidence="3" id="KW-1185">Reference proteome</keyword>
<dbReference type="InterPro" id="IPR051678">
    <property type="entry name" value="AGP_Transferase"/>
</dbReference>
<dbReference type="PANTHER" id="PTHR21310">
    <property type="entry name" value="AMINOGLYCOSIDE PHOSPHOTRANSFERASE-RELATED-RELATED"/>
    <property type="match status" value="1"/>
</dbReference>
<dbReference type="STRING" id="686832.A0A0C2XJX5"/>
<organism evidence="2 3">
    <name type="scientific">Hebeloma cylindrosporum</name>
    <dbReference type="NCBI Taxonomy" id="76867"/>
    <lineage>
        <taxon>Eukaryota</taxon>
        <taxon>Fungi</taxon>
        <taxon>Dikarya</taxon>
        <taxon>Basidiomycota</taxon>
        <taxon>Agaricomycotina</taxon>
        <taxon>Agaricomycetes</taxon>
        <taxon>Agaricomycetidae</taxon>
        <taxon>Agaricales</taxon>
        <taxon>Agaricineae</taxon>
        <taxon>Hymenogastraceae</taxon>
        <taxon>Hebeloma</taxon>
    </lineage>
</organism>
<evidence type="ECO:0000256" key="1">
    <source>
        <dbReference type="SAM" id="MobiDB-lite"/>
    </source>
</evidence>
<feature type="compositionally biased region" description="Polar residues" evidence="1">
    <location>
        <begin position="7"/>
        <end position="22"/>
    </location>
</feature>
<evidence type="ECO:0000313" key="2">
    <source>
        <dbReference type="EMBL" id="KIM38058.1"/>
    </source>
</evidence>
<feature type="compositionally biased region" description="Acidic residues" evidence="1">
    <location>
        <begin position="337"/>
        <end position="356"/>
    </location>
</feature>
<sequence length="543" mass="61896">MYLDGHPTTQLNGHTHTNGTAPITQPQLVWSWPIEHEDRQRERNADAASHNARPFEVDRKILKDVVREKMGVDVGRITFMSAGTFHKAFLVTLVDHFSVVARVARRFMPRLKTESEVATIHYLRHKANVPVCTIYHHDSNPYNRLGGEFILMSRAPGIPLSKVYHELAYDDLVKLMKHLALIILPLFAHRFKAIGSLYFGPDPLFALGSGAPTPKATQDCYSAFPFSPTLDFSGFFGRAQKSSSSLSTIRSSSREYHVGPIISWPFFGSNRGELTHPTELNRGPWMTTESYLQSCVDREIEGVVREMEGKSAPHRLHLDPVEIRSSRHHHVRAVPGDESDESDEWNLSESEEEWEGPGDHTYRDYRRNQRSTFLVAHIAKREENVKKEMGRWMQIMERLIGLLDKKDGPEEFGLDCHDLSLENIFVDEHDHTSITCIIDWESTTTRPLWACAHVPAFLQSSPILTKLFRDIVAQLATDPTIPAQLPKTGRSNDFATVCHEWLYYEAAGTRLRSAHRCAEWDGWEEGLVESILGGEEFEGEWFK</sequence>
<evidence type="ECO:0000313" key="3">
    <source>
        <dbReference type="Proteomes" id="UP000053424"/>
    </source>
</evidence>
<dbReference type="Proteomes" id="UP000053424">
    <property type="component" value="Unassembled WGS sequence"/>
</dbReference>
<reference evidence="3" key="2">
    <citation type="submission" date="2015-01" db="EMBL/GenBank/DDBJ databases">
        <title>Evolutionary Origins and Diversification of the Mycorrhizal Mutualists.</title>
        <authorList>
            <consortium name="DOE Joint Genome Institute"/>
            <consortium name="Mycorrhizal Genomics Consortium"/>
            <person name="Kohler A."/>
            <person name="Kuo A."/>
            <person name="Nagy L.G."/>
            <person name="Floudas D."/>
            <person name="Copeland A."/>
            <person name="Barry K.W."/>
            <person name="Cichocki N."/>
            <person name="Veneault-Fourrey C."/>
            <person name="LaButti K."/>
            <person name="Lindquist E.A."/>
            <person name="Lipzen A."/>
            <person name="Lundell T."/>
            <person name="Morin E."/>
            <person name="Murat C."/>
            <person name="Riley R."/>
            <person name="Ohm R."/>
            <person name="Sun H."/>
            <person name="Tunlid A."/>
            <person name="Henrissat B."/>
            <person name="Grigoriev I.V."/>
            <person name="Hibbett D.S."/>
            <person name="Martin F."/>
        </authorList>
    </citation>
    <scope>NUCLEOTIDE SEQUENCE [LARGE SCALE GENOMIC DNA]</scope>
    <source>
        <strain evidence="3">h7</strain>
    </source>
</reference>
<dbReference type="SUPFAM" id="SSF56112">
    <property type="entry name" value="Protein kinase-like (PK-like)"/>
    <property type="match status" value="2"/>
</dbReference>
<dbReference type="InterPro" id="IPR011009">
    <property type="entry name" value="Kinase-like_dom_sf"/>
</dbReference>
<feature type="region of interest" description="Disordered" evidence="1">
    <location>
        <begin position="1"/>
        <end position="22"/>
    </location>
</feature>
<dbReference type="HOGENOM" id="CLU_026727_0_0_1"/>
<dbReference type="PANTHER" id="PTHR21310:SF13">
    <property type="entry name" value="AMINOGLYCOSIDE PHOSPHOTRANSFERASE DOMAIN-CONTAINING PROTEIN"/>
    <property type="match status" value="1"/>
</dbReference>
<dbReference type="AlphaFoldDB" id="A0A0C2XJX5"/>
<feature type="region of interest" description="Disordered" evidence="1">
    <location>
        <begin position="327"/>
        <end position="363"/>
    </location>
</feature>
<protein>
    <submittedName>
        <fullName evidence="2">Uncharacterized protein</fullName>
    </submittedName>
</protein>
<gene>
    <name evidence="2" type="ORF">M413DRAFT_448089</name>
</gene>